<dbReference type="SMART" id="SM00220">
    <property type="entry name" value="S_TKc"/>
    <property type="match status" value="1"/>
</dbReference>
<dbReference type="PROSITE" id="PS50011">
    <property type="entry name" value="PROTEIN_KINASE_DOM"/>
    <property type="match status" value="1"/>
</dbReference>
<gene>
    <name evidence="18" type="ORF">RJ639_034369</name>
</gene>
<dbReference type="InterPro" id="IPR000719">
    <property type="entry name" value="Prot_kinase_dom"/>
</dbReference>
<dbReference type="Pfam" id="PF07714">
    <property type="entry name" value="PK_Tyr_Ser-Thr"/>
    <property type="match status" value="1"/>
</dbReference>
<dbReference type="InterPro" id="IPR047117">
    <property type="entry name" value="PERK1-13-like"/>
</dbReference>
<proteinExistence type="predicted"/>
<evidence type="ECO:0000256" key="8">
    <source>
        <dbReference type="ARBA" id="ARBA00022777"/>
    </source>
</evidence>
<feature type="region of interest" description="Disordered" evidence="15">
    <location>
        <begin position="1"/>
        <end position="164"/>
    </location>
</feature>
<name>A0AA88WTF2_9ASTE</name>
<dbReference type="GO" id="GO:0004674">
    <property type="term" value="F:protein serine/threonine kinase activity"/>
    <property type="evidence" value="ECO:0007669"/>
    <property type="project" value="UniProtKB-KW"/>
</dbReference>
<keyword evidence="9 14" id="KW-0067">ATP-binding</keyword>
<keyword evidence="4" id="KW-0723">Serine/threonine-protein kinase</keyword>
<accession>A0AA88WTF2</accession>
<evidence type="ECO:0000256" key="1">
    <source>
        <dbReference type="ARBA" id="ARBA00004162"/>
    </source>
</evidence>
<keyword evidence="7 14" id="KW-0547">Nucleotide-binding</keyword>
<feature type="binding site" evidence="14">
    <location>
        <position position="311"/>
    </location>
    <ligand>
        <name>ATP</name>
        <dbReference type="ChEBI" id="CHEBI:30616"/>
    </ligand>
</feature>
<dbReference type="InterPro" id="IPR008271">
    <property type="entry name" value="Ser/Thr_kinase_AS"/>
</dbReference>
<evidence type="ECO:0000256" key="9">
    <source>
        <dbReference type="ARBA" id="ARBA00022840"/>
    </source>
</evidence>
<feature type="region of interest" description="Disordered" evidence="15">
    <location>
        <begin position="549"/>
        <end position="582"/>
    </location>
</feature>
<dbReference type="PANTHER" id="PTHR47982">
    <property type="entry name" value="PROLINE-RICH RECEPTOR-LIKE PROTEIN KINASE PERK4"/>
    <property type="match status" value="1"/>
</dbReference>
<dbReference type="FunFam" id="1.10.510.10:FF:000173">
    <property type="entry name" value="proline-rich receptor-like protein kinase PERK8"/>
    <property type="match status" value="1"/>
</dbReference>
<keyword evidence="5" id="KW-0808">Transferase</keyword>
<dbReference type="EC" id="2.7.11.1" evidence="2"/>
<evidence type="ECO:0000256" key="5">
    <source>
        <dbReference type="ARBA" id="ARBA00022679"/>
    </source>
</evidence>
<feature type="compositionally biased region" description="Polar residues" evidence="15">
    <location>
        <begin position="154"/>
        <end position="163"/>
    </location>
</feature>
<reference evidence="18" key="1">
    <citation type="submission" date="2022-12" db="EMBL/GenBank/DDBJ databases">
        <title>Draft genome assemblies for two species of Escallonia (Escalloniales).</title>
        <authorList>
            <person name="Chanderbali A."/>
            <person name="Dervinis C."/>
            <person name="Anghel I."/>
            <person name="Soltis D."/>
            <person name="Soltis P."/>
            <person name="Zapata F."/>
        </authorList>
    </citation>
    <scope>NUCLEOTIDE SEQUENCE</scope>
    <source>
        <strain evidence="18">UCBG64.0493</strain>
        <tissue evidence="18">Leaf</tissue>
    </source>
</reference>
<comment type="subcellular location">
    <subcellularLocation>
        <location evidence="1">Cell membrane</location>
        <topology evidence="1">Single-pass membrane protein</topology>
    </subcellularLocation>
</comment>
<dbReference type="PANTHER" id="PTHR47982:SF35">
    <property type="entry name" value="PROLINE-RICH RECEPTOR-LIKE PROTEIN KINASE PERK1-RELATED"/>
    <property type="match status" value="1"/>
</dbReference>
<evidence type="ECO:0000256" key="13">
    <source>
        <dbReference type="ARBA" id="ARBA00048679"/>
    </source>
</evidence>
<sequence length="582" mass="62247">MSSPSPSPARPSPPPPSITAPPPVPSVSPPPPPPPPPPTSHDAAPTPPAASRPPPKASGSPRNPIESPPPPPSKASGSSRNPIESPPPPVMPVGFPPPPPTSSEPRPPPPPPTEEFPDSPPPPLNSAAVLPPYKSPPPPAVAAAGPWASPGDLRTSSAQSSSKTTIGLVVGTTIGATGIFFFIVFIVLFICCRKKKKQSPLTHPESPPPKDNFYAALPQQLKQKIHPGVHGIPTPWTPFHLLPLVSSVVDSLSTNSRSENHFSPPAEGGNFTYQELALATGGFSEANLVGEGGFGYVHKGVLPNGREIAVKQLKVGSRQGEREFQAEVETINRVHHKHLVSLVGNPTIIHRDIKASNILLDSTFEAKVADFGLAKYFADANHQITHVFTRVVGTFGYIAPEYAASGKASYKSDVFSYGVVLLELITGRKAINTEDSLTNDSLVSWARPFLTRALEDGNFDILVDPRLQKTYDEKEMASMVACAAACVRHSASRRPRMSQIVRALEGDVSIMDLDEGIRPGHSTICGSLRIPYDDSQDLKDFSKFGGIFESRNNDFSRSSDDTSNYGHGPYGSGNVERKPHER</sequence>
<comment type="catalytic activity">
    <reaction evidence="12">
        <text>L-threonyl-[protein] + ATP = O-phospho-L-threonyl-[protein] + ADP + H(+)</text>
        <dbReference type="Rhea" id="RHEA:46608"/>
        <dbReference type="Rhea" id="RHEA-COMP:11060"/>
        <dbReference type="Rhea" id="RHEA-COMP:11605"/>
        <dbReference type="ChEBI" id="CHEBI:15378"/>
        <dbReference type="ChEBI" id="CHEBI:30013"/>
        <dbReference type="ChEBI" id="CHEBI:30616"/>
        <dbReference type="ChEBI" id="CHEBI:61977"/>
        <dbReference type="ChEBI" id="CHEBI:456216"/>
        <dbReference type="EC" id="2.7.11.1"/>
    </reaction>
</comment>
<evidence type="ECO:0000256" key="15">
    <source>
        <dbReference type="SAM" id="MobiDB-lite"/>
    </source>
</evidence>
<feature type="compositionally biased region" description="Pro residues" evidence="15">
    <location>
        <begin position="84"/>
        <end position="124"/>
    </location>
</feature>
<evidence type="ECO:0000256" key="7">
    <source>
        <dbReference type="ARBA" id="ARBA00022741"/>
    </source>
</evidence>
<evidence type="ECO:0000256" key="2">
    <source>
        <dbReference type="ARBA" id="ARBA00012513"/>
    </source>
</evidence>
<dbReference type="Gene3D" id="1.10.510.10">
    <property type="entry name" value="Transferase(Phosphotransferase) domain 1"/>
    <property type="match status" value="1"/>
</dbReference>
<evidence type="ECO:0000256" key="11">
    <source>
        <dbReference type="ARBA" id="ARBA00023136"/>
    </source>
</evidence>
<dbReference type="InterPro" id="IPR017441">
    <property type="entry name" value="Protein_kinase_ATP_BS"/>
</dbReference>
<evidence type="ECO:0000313" key="18">
    <source>
        <dbReference type="EMBL" id="KAK3033798.1"/>
    </source>
</evidence>
<keyword evidence="3" id="KW-1003">Cell membrane</keyword>
<dbReference type="InterPro" id="IPR011009">
    <property type="entry name" value="Kinase-like_dom_sf"/>
</dbReference>
<dbReference type="GO" id="GO:0005524">
    <property type="term" value="F:ATP binding"/>
    <property type="evidence" value="ECO:0007669"/>
    <property type="project" value="UniProtKB-UniRule"/>
</dbReference>
<keyword evidence="6 16" id="KW-0812">Transmembrane</keyword>
<evidence type="ECO:0000256" key="14">
    <source>
        <dbReference type="PROSITE-ProRule" id="PRU10141"/>
    </source>
</evidence>
<dbReference type="PROSITE" id="PS00107">
    <property type="entry name" value="PROTEIN_KINASE_ATP"/>
    <property type="match status" value="1"/>
</dbReference>
<feature type="domain" description="Protein kinase" evidence="17">
    <location>
        <begin position="166"/>
        <end position="524"/>
    </location>
</feature>
<feature type="transmembrane region" description="Helical" evidence="16">
    <location>
        <begin position="166"/>
        <end position="191"/>
    </location>
</feature>
<evidence type="ECO:0000259" key="17">
    <source>
        <dbReference type="PROSITE" id="PS50011"/>
    </source>
</evidence>
<comment type="caution">
    <text evidence="18">The sequence shown here is derived from an EMBL/GenBank/DDBJ whole genome shotgun (WGS) entry which is preliminary data.</text>
</comment>
<dbReference type="AlphaFoldDB" id="A0AA88WTF2"/>
<comment type="catalytic activity">
    <reaction evidence="13">
        <text>L-seryl-[protein] + ATP = O-phospho-L-seryl-[protein] + ADP + H(+)</text>
        <dbReference type="Rhea" id="RHEA:17989"/>
        <dbReference type="Rhea" id="RHEA-COMP:9863"/>
        <dbReference type="Rhea" id="RHEA-COMP:11604"/>
        <dbReference type="ChEBI" id="CHEBI:15378"/>
        <dbReference type="ChEBI" id="CHEBI:29999"/>
        <dbReference type="ChEBI" id="CHEBI:30616"/>
        <dbReference type="ChEBI" id="CHEBI:83421"/>
        <dbReference type="ChEBI" id="CHEBI:456216"/>
        <dbReference type="EC" id="2.7.11.1"/>
    </reaction>
</comment>
<evidence type="ECO:0000256" key="12">
    <source>
        <dbReference type="ARBA" id="ARBA00047899"/>
    </source>
</evidence>
<keyword evidence="19" id="KW-1185">Reference proteome</keyword>
<feature type="compositionally biased region" description="Basic and acidic residues" evidence="15">
    <location>
        <begin position="551"/>
        <end position="560"/>
    </location>
</feature>
<evidence type="ECO:0000256" key="4">
    <source>
        <dbReference type="ARBA" id="ARBA00022527"/>
    </source>
</evidence>
<evidence type="ECO:0000313" key="19">
    <source>
        <dbReference type="Proteomes" id="UP001188597"/>
    </source>
</evidence>
<evidence type="ECO:0000256" key="16">
    <source>
        <dbReference type="SAM" id="Phobius"/>
    </source>
</evidence>
<dbReference type="Proteomes" id="UP001188597">
    <property type="component" value="Unassembled WGS sequence"/>
</dbReference>
<dbReference type="EMBL" id="JAVXUP010000222">
    <property type="protein sequence ID" value="KAK3033798.1"/>
    <property type="molecule type" value="Genomic_DNA"/>
</dbReference>
<dbReference type="PROSITE" id="PS00108">
    <property type="entry name" value="PROTEIN_KINASE_ST"/>
    <property type="match status" value="1"/>
</dbReference>
<keyword evidence="11 16" id="KW-0472">Membrane</keyword>
<evidence type="ECO:0000256" key="3">
    <source>
        <dbReference type="ARBA" id="ARBA00022475"/>
    </source>
</evidence>
<dbReference type="Pfam" id="PF00069">
    <property type="entry name" value="Pkinase"/>
    <property type="match status" value="1"/>
</dbReference>
<dbReference type="GO" id="GO:0005886">
    <property type="term" value="C:plasma membrane"/>
    <property type="evidence" value="ECO:0007669"/>
    <property type="project" value="UniProtKB-SubCell"/>
</dbReference>
<dbReference type="InterPro" id="IPR001245">
    <property type="entry name" value="Ser-Thr/Tyr_kinase_cat_dom"/>
</dbReference>
<evidence type="ECO:0000256" key="10">
    <source>
        <dbReference type="ARBA" id="ARBA00022989"/>
    </source>
</evidence>
<protein>
    <recommendedName>
        <fullName evidence="2">non-specific serine/threonine protein kinase</fullName>
        <ecNumber evidence="2">2.7.11.1</ecNumber>
    </recommendedName>
</protein>
<feature type="compositionally biased region" description="Low complexity" evidence="15">
    <location>
        <begin position="74"/>
        <end position="83"/>
    </location>
</feature>
<dbReference type="Gene3D" id="3.30.200.20">
    <property type="entry name" value="Phosphorylase Kinase, domain 1"/>
    <property type="match status" value="1"/>
</dbReference>
<organism evidence="18 19">
    <name type="scientific">Escallonia herrerae</name>
    <dbReference type="NCBI Taxonomy" id="1293975"/>
    <lineage>
        <taxon>Eukaryota</taxon>
        <taxon>Viridiplantae</taxon>
        <taxon>Streptophyta</taxon>
        <taxon>Embryophyta</taxon>
        <taxon>Tracheophyta</taxon>
        <taxon>Spermatophyta</taxon>
        <taxon>Magnoliopsida</taxon>
        <taxon>eudicotyledons</taxon>
        <taxon>Gunneridae</taxon>
        <taxon>Pentapetalae</taxon>
        <taxon>asterids</taxon>
        <taxon>campanulids</taxon>
        <taxon>Escalloniales</taxon>
        <taxon>Escalloniaceae</taxon>
        <taxon>Escallonia</taxon>
    </lineage>
</organism>
<dbReference type="SUPFAM" id="SSF56112">
    <property type="entry name" value="Protein kinase-like (PK-like)"/>
    <property type="match status" value="1"/>
</dbReference>
<feature type="compositionally biased region" description="Low complexity" evidence="15">
    <location>
        <begin position="141"/>
        <end position="150"/>
    </location>
</feature>
<dbReference type="FunFam" id="3.30.200.20:FF:000162">
    <property type="entry name" value="Adenine nucleotide alpha hydrolase-like domain kinase"/>
    <property type="match status" value="1"/>
</dbReference>
<feature type="compositionally biased region" description="Pro residues" evidence="15">
    <location>
        <begin position="1"/>
        <end position="56"/>
    </location>
</feature>
<evidence type="ECO:0000256" key="6">
    <source>
        <dbReference type="ARBA" id="ARBA00022692"/>
    </source>
</evidence>
<keyword evidence="8" id="KW-0418">Kinase</keyword>
<keyword evidence="10 16" id="KW-1133">Transmembrane helix</keyword>